<dbReference type="InterPro" id="IPR025659">
    <property type="entry name" value="Tubby-like_C"/>
</dbReference>
<dbReference type="Pfam" id="PF01167">
    <property type="entry name" value="Tub"/>
    <property type="match status" value="1"/>
</dbReference>
<name>A0A8J2WZI6_9STRA</name>
<accession>A0A8J2WZI6</accession>
<dbReference type="PANTHER" id="PTHR16517">
    <property type="entry name" value="TUBBY-RELATED"/>
    <property type="match status" value="1"/>
</dbReference>
<reference evidence="3" key="1">
    <citation type="submission" date="2021-11" db="EMBL/GenBank/DDBJ databases">
        <authorList>
            <consortium name="Genoscope - CEA"/>
            <person name="William W."/>
        </authorList>
    </citation>
    <scope>NUCLEOTIDE SEQUENCE</scope>
</reference>
<evidence type="ECO:0000259" key="2">
    <source>
        <dbReference type="Pfam" id="PF01167"/>
    </source>
</evidence>
<protein>
    <recommendedName>
        <fullName evidence="2">Tubby C-terminal domain-containing protein</fullName>
    </recommendedName>
</protein>
<dbReference type="InterPro" id="IPR000007">
    <property type="entry name" value="Tubby_C"/>
</dbReference>
<sequence length="257" mass="27576">LHAFVTAPAPGGGATVVRCFIERTRSGAHALFPLYKLYADHEDGTGRLLLAARKVPAASPYYAISTAASDAAWNSTSEHYLGKLRAAPAAAAAPREYVLYDAGGRADDARRRALRRELAAVVFGGPARRFEVALPRARWRARGPDEGRDAEALDPGVATNVLDADSVYVAHARTSKYDPLSSCLVDFRARAAVASVKNFQLGRGLADDDAALPVVLQMGKVGKDCFNMDYTFPFSMLQAFAVCLARFDTGVPLATTR</sequence>
<evidence type="ECO:0000313" key="3">
    <source>
        <dbReference type="EMBL" id="CAH0372385.1"/>
    </source>
</evidence>
<dbReference type="OrthoDB" id="8775810at2759"/>
<comment type="caution">
    <text evidence="3">The sequence shown here is derived from an EMBL/GenBank/DDBJ whole genome shotgun (WGS) entry which is preliminary data.</text>
</comment>
<dbReference type="Gene3D" id="3.20.90.10">
    <property type="entry name" value="Tubby Protein, Chain A"/>
    <property type="match status" value="1"/>
</dbReference>
<evidence type="ECO:0000256" key="1">
    <source>
        <dbReference type="ARBA" id="ARBA00007129"/>
    </source>
</evidence>
<gene>
    <name evidence="3" type="ORF">PECAL_3P23770</name>
</gene>
<dbReference type="AlphaFoldDB" id="A0A8J2WZI6"/>
<dbReference type="Proteomes" id="UP000789595">
    <property type="component" value="Unassembled WGS sequence"/>
</dbReference>
<dbReference type="SUPFAM" id="SSF54518">
    <property type="entry name" value="Tubby C-terminal domain-like"/>
    <property type="match status" value="1"/>
</dbReference>
<feature type="non-terminal residue" evidence="3">
    <location>
        <position position="1"/>
    </location>
</feature>
<dbReference type="PRINTS" id="PR01573">
    <property type="entry name" value="SUPERTUBBY"/>
</dbReference>
<organism evidence="3 4">
    <name type="scientific">Pelagomonas calceolata</name>
    <dbReference type="NCBI Taxonomy" id="35677"/>
    <lineage>
        <taxon>Eukaryota</taxon>
        <taxon>Sar</taxon>
        <taxon>Stramenopiles</taxon>
        <taxon>Ochrophyta</taxon>
        <taxon>Pelagophyceae</taxon>
        <taxon>Pelagomonadales</taxon>
        <taxon>Pelagomonadaceae</taxon>
        <taxon>Pelagomonas</taxon>
    </lineage>
</organism>
<comment type="similarity">
    <text evidence="1">Belongs to the TUB family.</text>
</comment>
<feature type="domain" description="Tubby C-terminal" evidence="2">
    <location>
        <begin position="10"/>
        <end position="249"/>
    </location>
</feature>
<dbReference type="PANTHER" id="PTHR16517:SF7">
    <property type="entry name" value="PROTEIN KING TUBBY"/>
    <property type="match status" value="1"/>
</dbReference>
<dbReference type="EMBL" id="CAKKNE010000003">
    <property type="protein sequence ID" value="CAH0372385.1"/>
    <property type="molecule type" value="Genomic_DNA"/>
</dbReference>
<evidence type="ECO:0000313" key="4">
    <source>
        <dbReference type="Proteomes" id="UP000789595"/>
    </source>
</evidence>
<keyword evidence="4" id="KW-1185">Reference proteome</keyword>
<proteinExistence type="inferred from homology"/>